<dbReference type="AlphaFoldDB" id="A0ABD2PL41"/>
<sequence>ASAAYKSVDLVKKRRCYIFFTLFGYGVPALIIGLWFMYSGAQPLAGFDLDRSLAPLQRFIAHTQLQVLLISHFKFLLHSCDDIMEKSDWPILWTITGVNIFNFLVIVIFSAAMLKQHLCGPKFALENSTNVLLIFLWLLLFGLPMLLLRLKLITGYFSMLVQPLMLGFTAVFMLVLLAFGNERNRRVLFRNCCLDCCLWDGYKEEPSRAILLNKRYTSPRYYPPNSPTPTFITPAMYNNENYYVPFDNGTYDPGLKQLPGAYRTDSFRPGSNVMNNSYICMQQQTLCRQPRQSSTISSPSCHFERRPRFAEMEDTDRQEAELEDEGVVEDCNSRGSGSNPSQTQQKISHYFPPALEHRSPLNQLQL</sequence>
<feature type="transmembrane region" description="Helical" evidence="2">
    <location>
        <begin position="89"/>
        <end position="111"/>
    </location>
</feature>
<feature type="region of interest" description="Disordered" evidence="1">
    <location>
        <begin position="310"/>
        <end position="366"/>
    </location>
</feature>
<proteinExistence type="predicted"/>
<evidence type="ECO:0000313" key="4">
    <source>
        <dbReference type="Proteomes" id="UP001626550"/>
    </source>
</evidence>
<name>A0ABD2PL41_9PLAT</name>
<keyword evidence="2" id="KW-0472">Membrane</keyword>
<evidence type="ECO:0000313" key="3">
    <source>
        <dbReference type="EMBL" id="KAL3308204.1"/>
    </source>
</evidence>
<organism evidence="3 4">
    <name type="scientific">Cichlidogyrus casuarinus</name>
    <dbReference type="NCBI Taxonomy" id="1844966"/>
    <lineage>
        <taxon>Eukaryota</taxon>
        <taxon>Metazoa</taxon>
        <taxon>Spiralia</taxon>
        <taxon>Lophotrochozoa</taxon>
        <taxon>Platyhelminthes</taxon>
        <taxon>Monogenea</taxon>
        <taxon>Monopisthocotylea</taxon>
        <taxon>Dactylogyridea</taxon>
        <taxon>Ancyrocephalidae</taxon>
        <taxon>Cichlidogyrus</taxon>
    </lineage>
</organism>
<evidence type="ECO:0000256" key="2">
    <source>
        <dbReference type="SAM" id="Phobius"/>
    </source>
</evidence>
<reference evidence="3 4" key="1">
    <citation type="submission" date="2024-11" db="EMBL/GenBank/DDBJ databases">
        <title>Adaptive evolution of stress response genes in parasites aligns with host niche diversity.</title>
        <authorList>
            <person name="Hahn C."/>
            <person name="Resl P."/>
        </authorList>
    </citation>
    <scope>NUCLEOTIDE SEQUENCE [LARGE SCALE GENOMIC DNA]</scope>
    <source>
        <strain evidence="3">EGGRZ-B1_66</strain>
        <tissue evidence="3">Body</tissue>
    </source>
</reference>
<feature type="transmembrane region" description="Helical" evidence="2">
    <location>
        <begin position="160"/>
        <end position="180"/>
    </location>
</feature>
<keyword evidence="2" id="KW-0812">Transmembrane</keyword>
<feature type="non-terminal residue" evidence="3">
    <location>
        <position position="1"/>
    </location>
</feature>
<comment type="caution">
    <text evidence="3">The sequence shown here is derived from an EMBL/GenBank/DDBJ whole genome shotgun (WGS) entry which is preliminary data.</text>
</comment>
<feature type="transmembrane region" description="Helical" evidence="2">
    <location>
        <begin position="16"/>
        <end position="38"/>
    </location>
</feature>
<gene>
    <name evidence="3" type="ORF">Ciccas_013268</name>
</gene>
<evidence type="ECO:0000256" key="1">
    <source>
        <dbReference type="SAM" id="MobiDB-lite"/>
    </source>
</evidence>
<keyword evidence="2" id="KW-1133">Transmembrane helix</keyword>
<feature type="transmembrane region" description="Helical" evidence="2">
    <location>
        <begin position="131"/>
        <end position="148"/>
    </location>
</feature>
<feature type="compositionally biased region" description="Basic and acidic residues" evidence="1">
    <location>
        <begin position="310"/>
        <end position="320"/>
    </location>
</feature>
<protein>
    <submittedName>
        <fullName evidence="3">Uncharacterized protein</fullName>
    </submittedName>
</protein>
<dbReference type="Proteomes" id="UP001626550">
    <property type="component" value="Unassembled WGS sequence"/>
</dbReference>
<accession>A0ABD2PL41</accession>
<dbReference type="EMBL" id="JBJKFK010005663">
    <property type="protein sequence ID" value="KAL3308204.1"/>
    <property type="molecule type" value="Genomic_DNA"/>
</dbReference>
<keyword evidence="4" id="KW-1185">Reference proteome</keyword>
<feature type="compositionally biased region" description="Polar residues" evidence="1">
    <location>
        <begin position="333"/>
        <end position="347"/>
    </location>
</feature>